<keyword evidence="1" id="KW-0732">Signal</keyword>
<dbReference type="GO" id="GO:0005576">
    <property type="term" value="C:extracellular region"/>
    <property type="evidence" value="ECO:0007669"/>
    <property type="project" value="InterPro"/>
</dbReference>
<protein>
    <submittedName>
        <fullName evidence="2">Moricin C4</fullName>
    </submittedName>
</protein>
<feature type="signal peptide" evidence="1">
    <location>
        <begin position="1"/>
        <end position="23"/>
    </location>
</feature>
<dbReference type="InterPro" id="IPR037043">
    <property type="entry name" value="Moricin_sf"/>
</dbReference>
<dbReference type="AlphaFoldDB" id="A0A7G9P6A0"/>
<name>A0A7G9P6A0_ANTPE</name>
<feature type="chain" id="PRO_5028939014" evidence="1">
    <location>
        <begin position="24"/>
        <end position="58"/>
    </location>
</feature>
<organism evidence="2">
    <name type="scientific">Antheraea pernyi</name>
    <name type="common">Chinese oak silk moth</name>
    <name type="synonym">Bombyx pernyi</name>
    <dbReference type="NCBI Taxonomy" id="7119"/>
    <lineage>
        <taxon>Eukaryota</taxon>
        <taxon>Metazoa</taxon>
        <taxon>Ecdysozoa</taxon>
        <taxon>Arthropoda</taxon>
        <taxon>Hexapoda</taxon>
        <taxon>Insecta</taxon>
        <taxon>Pterygota</taxon>
        <taxon>Neoptera</taxon>
        <taxon>Endopterygota</taxon>
        <taxon>Lepidoptera</taxon>
        <taxon>Glossata</taxon>
        <taxon>Ditrysia</taxon>
        <taxon>Bombycoidea</taxon>
        <taxon>Saturniidae</taxon>
        <taxon>Saturniinae</taxon>
        <taxon>Saturniini</taxon>
        <taxon>Antheraea</taxon>
    </lineage>
</organism>
<dbReference type="SMR" id="A0A7G9P6A0"/>
<dbReference type="GO" id="GO:0042742">
    <property type="term" value="P:defense response to bacterium"/>
    <property type="evidence" value="ECO:0007669"/>
    <property type="project" value="InterPro"/>
</dbReference>
<evidence type="ECO:0000256" key="1">
    <source>
        <dbReference type="SAM" id="SignalP"/>
    </source>
</evidence>
<accession>A0A7G9P6A0</accession>
<reference evidence="2" key="1">
    <citation type="submission" date="2019-11" db="EMBL/GenBank/DDBJ databases">
        <title>Characterzation of Moricin C4 from the Chinese Oak Silkworm, Antheraea pernyi.</title>
        <authorList>
            <person name="Ye B."/>
            <person name="Zhao Z."/>
            <person name="Li P."/>
            <person name="Zhang B."/>
            <person name="Yue D."/>
            <person name="Wang L."/>
            <person name="Fan Q."/>
        </authorList>
    </citation>
    <scope>NUCLEOTIDE SEQUENCE</scope>
</reference>
<dbReference type="EMBL" id="MN747122">
    <property type="protein sequence ID" value="QNN26308.1"/>
    <property type="molecule type" value="mRNA"/>
</dbReference>
<dbReference type="Pfam" id="PF06451">
    <property type="entry name" value="Moricin"/>
    <property type="match status" value="1"/>
</dbReference>
<evidence type="ECO:0000313" key="2">
    <source>
        <dbReference type="EMBL" id="QNN26308.1"/>
    </source>
</evidence>
<proteinExistence type="evidence at transcript level"/>
<sequence>MKGLNLIVLILSILAMFTNTCDAAPKGVGSAVKTGFRVISAAGTAHDVYHHFKNKKQG</sequence>
<dbReference type="Gene3D" id="1.20.5.750">
    <property type="entry name" value="Moricin domain"/>
    <property type="match status" value="1"/>
</dbReference>
<dbReference type="InterPro" id="IPR009456">
    <property type="entry name" value="Moricin_fam"/>
</dbReference>